<keyword evidence="6" id="KW-0472">Membrane</keyword>
<keyword evidence="8" id="KW-1185">Reference proteome</keyword>
<keyword evidence="3" id="KW-1003">Cell membrane</keyword>
<keyword evidence="4" id="KW-0812">Transmembrane</keyword>
<dbReference type="PANTHER" id="PTHR43663">
    <property type="entry name" value="CHROMATE TRANSPORT PROTEIN-RELATED"/>
    <property type="match status" value="1"/>
</dbReference>
<proteinExistence type="inferred from homology"/>
<comment type="similarity">
    <text evidence="2">Belongs to the chromate ion transporter (CHR) (TC 2.A.51) family.</text>
</comment>
<dbReference type="Proteomes" id="UP000366065">
    <property type="component" value="Unassembled WGS sequence"/>
</dbReference>
<name>A0ABY6VNW1_9BURK</name>
<dbReference type="PANTHER" id="PTHR43663:SF1">
    <property type="entry name" value="CHROMATE TRANSPORTER"/>
    <property type="match status" value="1"/>
</dbReference>
<organism evidence="7 8">
    <name type="scientific">Pandoraea capi</name>
    <dbReference type="NCBI Taxonomy" id="2508286"/>
    <lineage>
        <taxon>Bacteria</taxon>
        <taxon>Pseudomonadati</taxon>
        <taxon>Pseudomonadota</taxon>
        <taxon>Betaproteobacteria</taxon>
        <taxon>Burkholderiales</taxon>
        <taxon>Burkholderiaceae</taxon>
        <taxon>Pandoraea</taxon>
    </lineage>
</organism>
<keyword evidence="5" id="KW-1133">Transmembrane helix</keyword>
<evidence type="ECO:0000313" key="7">
    <source>
        <dbReference type="EMBL" id="VVD65666.1"/>
    </source>
</evidence>
<dbReference type="InterPro" id="IPR003370">
    <property type="entry name" value="Chromate_transpt"/>
</dbReference>
<dbReference type="InterPro" id="IPR052518">
    <property type="entry name" value="CHR_Transporter"/>
</dbReference>
<evidence type="ECO:0000256" key="6">
    <source>
        <dbReference type="ARBA" id="ARBA00023136"/>
    </source>
</evidence>
<evidence type="ECO:0000256" key="2">
    <source>
        <dbReference type="ARBA" id="ARBA00005262"/>
    </source>
</evidence>
<dbReference type="EMBL" id="CABPRV010000001">
    <property type="protein sequence ID" value="VVD65666.1"/>
    <property type="molecule type" value="Genomic_DNA"/>
</dbReference>
<evidence type="ECO:0000256" key="4">
    <source>
        <dbReference type="ARBA" id="ARBA00022692"/>
    </source>
</evidence>
<reference evidence="7 8" key="1">
    <citation type="submission" date="2019-08" db="EMBL/GenBank/DDBJ databases">
        <authorList>
            <person name="Peeters C."/>
        </authorList>
    </citation>
    <scope>NUCLEOTIDE SEQUENCE [LARGE SCALE GENOMIC DNA]</scope>
    <source>
        <strain evidence="7 8">LMG 20602</strain>
    </source>
</reference>
<gene>
    <name evidence="7" type="ORF">PCA20602_00341</name>
</gene>
<sequence length="202" mass="21635">MTTTFKVKADRADRRVKRASKAEKTTSPMHTLIDLFLHGSLWSLLAVGGTNVTLADIHRYAVETRHWITDAQFVTFFSLAQAAPGPNGMAVTLIGLQAAGLPGAFTATLAKCAPSSLLAYLVGGWVDRHERSPWVRAVRAGLAPITVGLLAASSALLAREVDINVARGIVTLIAVVITLRTRWNPLWLIAGGSLLGLTGWLM</sequence>
<evidence type="ECO:0000256" key="5">
    <source>
        <dbReference type="ARBA" id="ARBA00022989"/>
    </source>
</evidence>
<evidence type="ECO:0000313" key="8">
    <source>
        <dbReference type="Proteomes" id="UP000366065"/>
    </source>
</evidence>
<accession>A0ABY6VNW1</accession>
<protein>
    <submittedName>
        <fullName evidence="7">Chromate transporter</fullName>
    </submittedName>
</protein>
<comment type="caution">
    <text evidence="7">The sequence shown here is derived from an EMBL/GenBank/DDBJ whole genome shotgun (WGS) entry which is preliminary data.</text>
</comment>
<evidence type="ECO:0000256" key="3">
    <source>
        <dbReference type="ARBA" id="ARBA00022475"/>
    </source>
</evidence>
<evidence type="ECO:0000256" key="1">
    <source>
        <dbReference type="ARBA" id="ARBA00004651"/>
    </source>
</evidence>
<comment type="subcellular location">
    <subcellularLocation>
        <location evidence="1">Cell membrane</location>
        <topology evidence="1">Multi-pass membrane protein</topology>
    </subcellularLocation>
</comment>
<dbReference type="Pfam" id="PF02417">
    <property type="entry name" value="Chromate_transp"/>
    <property type="match status" value="1"/>
</dbReference>